<gene>
    <name evidence="1" type="ORF">ZIOFF_001011</name>
</gene>
<evidence type="ECO:0000313" key="2">
    <source>
        <dbReference type="Proteomes" id="UP000734854"/>
    </source>
</evidence>
<dbReference type="EMBL" id="JACMSC010000001">
    <property type="protein sequence ID" value="KAG6535976.1"/>
    <property type="molecule type" value="Genomic_DNA"/>
</dbReference>
<name>A0A8J5HUB2_ZINOF</name>
<dbReference type="Proteomes" id="UP000734854">
    <property type="component" value="Unassembled WGS sequence"/>
</dbReference>
<evidence type="ECO:0000313" key="1">
    <source>
        <dbReference type="EMBL" id="KAG6535976.1"/>
    </source>
</evidence>
<reference evidence="1 2" key="1">
    <citation type="submission" date="2020-08" db="EMBL/GenBank/DDBJ databases">
        <title>Plant Genome Project.</title>
        <authorList>
            <person name="Zhang R.-G."/>
        </authorList>
    </citation>
    <scope>NUCLEOTIDE SEQUENCE [LARGE SCALE GENOMIC DNA]</scope>
    <source>
        <tissue evidence="1">Rhizome</tissue>
    </source>
</reference>
<dbReference type="OrthoDB" id="10248936at2759"/>
<comment type="caution">
    <text evidence="1">The sequence shown here is derived from an EMBL/GenBank/DDBJ whole genome shotgun (WGS) entry which is preliminary data.</text>
</comment>
<evidence type="ECO:0008006" key="3">
    <source>
        <dbReference type="Google" id="ProtNLM"/>
    </source>
</evidence>
<accession>A0A8J5HUB2</accession>
<keyword evidence="2" id="KW-1185">Reference proteome</keyword>
<protein>
    <recommendedName>
        <fullName evidence="3">TCTP domain-containing protein</fullName>
    </recommendedName>
</protein>
<organism evidence="1 2">
    <name type="scientific">Zingiber officinale</name>
    <name type="common">Ginger</name>
    <name type="synonym">Amomum zingiber</name>
    <dbReference type="NCBI Taxonomy" id="94328"/>
    <lineage>
        <taxon>Eukaryota</taxon>
        <taxon>Viridiplantae</taxon>
        <taxon>Streptophyta</taxon>
        <taxon>Embryophyta</taxon>
        <taxon>Tracheophyta</taxon>
        <taxon>Spermatophyta</taxon>
        <taxon>Magnoliopsida</taxon>
        <taxon>Liliopsida</taxon>
        <taxon>Zingiberales</taxon>
        <taxon>Zingiberaceae</taxon>
        <taxon>Zingiber</taxon>
    </lineage>
</organism>
<sequence>MPAGPSAHSSSSFFSGHTAATTSRGACPVEEDATCATFVADHVSLSLTLMPWRSCHLQWAGPPQPLPPAGAAAPGGRHRCLTPHPTTTDATTNVPSGRRHFYQRPPRLLAAAANAYSGCRLQRQSLPPLAVAITLRAAVIWVLSFVGESMLDDGSLVFACYKDAATDPTFLYLAYGLKEIKC</sequence>
<proteinExistence type="predicted"/>
<dbReference type="AlphaFoldDB" id="A0A8J5HUB2"/>